<dbReference type="STRING" id="940190.MPTP_0800"/>
<dbReference type="AlphaFoldDB" id="F3Y9T7"/>
<dbReference type="Gene3D" id="3.90.550.10">
    <property type="entry name" value="Spore Coat Polysaccharide Biosynthesis Protein SpsA, Chain A"/>
    <property type="match status" value="1"/>
</dbReference>
<dbReference type="HOGENOM" id="CLU_072074_0_0_9"/>
<evidence type="ECO:0000259" key="1">
    <source>
        <dbReference type="Pfam" id="PF00535"/>
    </source>
</evidence>
<evidence type="ECO:0000313" key="2">
    <source>
        <dbReference type="EMBL" id="BAK21265.1"/>
    </source>
</evidence>
<dbReference type="GO" id="GO:0016740">
    <property type="term" value="F:transferase activity"/>
    <property type="evidence" value="ECO:0007669"/>
    <property type="project" value="UniProtKB-KW"/>
</dbReference>
<accession>F3Y9T7</accession>
<dbReference type="OrthoDB" id="119253at2"/>
<name>F3Y9T7_MELPT</name>
<protein>
    <submittedName>
        <fullName evidence="2">Glycosyl transferase, group 2 family protein</fullName>
    </submittedName>
</protein>
<proteinExistence type="predicted"/>
<dbReference type="SUPFAM" id="SSF53448">
    <property type="entry name" value="Nucleotide-diphospho-sugar transferases"/>
    <property type="match status" value="1"/>
</dbReference>
<gene>
    <name evidence="2" type="ordered locus">MPTP_0800</name>
</gene>
<dbReference type="KEGG" id="mps:MPTP_0800"/>
<organism evidence="2 3">
    <name type="scientific">Melissococcus plutonius (strain ATCC 35311 / DSM 29964 / CIP 104052 / LMG 20360 / NCIMB 702443)</name>
    <dbReference type="NCBI Taxonomy" id="940190"/>
    <lineage>
        <taxon>Bacteria</taxon>
        <taxon>Bacillati</taxon>
        <taxon>Bacillota</taxon>
        <taxon>Bacilli</taxon>
        <taxon>Lactobacillales</taxon>
        <taxon>Enterococcaceae</taxon>
        <taxon>Melissococcus</taxon>
    </lineage>
</organism>
<sequence length="278" mass="32568">MAHSLVIILVLYKKKISQTPNYKWLARMLETCSTLHLFVYDNSPMQQEDAVFFKRNVHYKHNAKNPGLAEAYNEGIVYGTKEKAELFLLLDQDTTMTPEYVQRLLFLSLDDKIAVYVPIVKANNKQISPLYATSYVGRYSEFPPTGLAKKQITAINSGTVLTKQAVAAIGGRFNQEFPLDFLDHWFFWFLSQKQMTIMVLKEELIQQLSVLDYQAMTKERYQSIVSSETRFYQNYDRTKLNQHKKHLFLRAIKQFFLVKNRIIWQLTILELFKLLKGK</sequence>
<dbReference type="EMBL" id="AP012200">
    <property type="protein sequence ID" value="BAK21265.1"/>
    <property type="molecule type" value="Genomic_DNA"/>
</dbReference>
<dbReference type="Proteomes" id="UP000008456">
    <property type="component" value="Chromosome"/>
</dbReference>
<reference evidence="2 3" key="1">
    <citation type="journal article" date="2011" name="J. Bacteriol.">
        <title>Complete genome sequence of Melissococcus plutonius ATCC 35311.</title>
        <authorList>
            <person name="Okumura K."/>
            <person name="Arai R."/>
            <person name="Okura M."/>
            <person name="Kirikae T."/>
            <person name="Takamatsu D."/>
            <person name="Osaki M."/>
            <person name="Miyoshi-Akiyama T."/>
        </authorList>
    </citation>
    <scope>NUCLEOTIDE SEQUENCE [LARGE SCALE GENOMIC DNA]</scope>
    <source>
        <strain evidence="3">ATCC 35311 / CIP 104052 / LMG 20360 / NCIMB 702443</strain>
    </source>
</reference>
<keyword evidence="2" id="KW-0808">Transferase</keyword>
<dbReference type="InterPro" id="IPR029044">
    <property type="entry name" value="Nucleotide-diphossugar_trans"/>
</dbReference>
<evidence type="ECO:0000313" key="3">
    <source>
        <dbReference type="Proteomes" id="UP000008456"/>
    </source>
</evidence>
<dbReference type="InterPro" id="IPR001173">
    <property type="entry name" value="Glyco_trans_2-like"/>
</dbReference>
<dbReference type="Pfam" id="PF00535">
    <property type="entry name" value="Glycos_transf_2"/>
    <property type="match status" value="1"/>
</dbReference>
<keyword evidence="3" id="KW-1185">Reference proteome</keyword>
<reference key="2">
    <citation type="submission" date="2011-04" db="EMBL/GenBank/DDBJ databases">
        <title>Whole genome sequence of Melissococcus plutonius ATCC 35311.</title>
        <authorList>
            <person name="Okumura K."/>
            <person name="Arai R."/>
            <person name="Osaki M."/>
            <person name="Okura M."/>
            <person name="Kirikae T."/>
            <person name="Takamatsu D."/>
            <person name="Akiyama T."/>
        </authorList>
    </citation>
    <scope>NUCLEOTIDE SEQUENCE</scope>
    <source>
        <strain>ATCC 35311</strain>
    </source>
</reference>
<dbReference type="RefSeq" id="WP_013773703.1">
    <property type="nucleotide sequence ID" value="NC_015516.1"/>
</dbReference>
<feature type="domain" description="Glycosyltransferase 2-like" evidence="1">
    <location>
        <begin position="46"/>
        <end position="125"/>
    </location>
</feature>